<gene>
    <name evidence="2" type="ORF">ATM17_03225</name>
</gene>
<proteinExistence type="predicted"/>
<evidence type="ECO:0000313" key="3">
    <source>
        <dbReference type="Proteomes" id="UP000076088"/>
    </source>
</evidence>
<dbReference type="PANTHER" id="PTHR43798:SF33">
    <property type="entry name" value="HYDROLASE, PUTATIVE (AFU_ORTHOLOGUE AFUA_2G14860)-RELATED"/>
    <property type="match status" value="1"/>
</dbReference>
<dbReference type="Pfam" id="PF00561">
    <property type="entry name" value="Abhydrolase_1"/>
    <property type="match status" value="1"/>
</dbReference>
<dbReference type="RefSeq" id="WP_054724872.1">
    <property type="nucleotide sequence ID" value="NZ_CP009429.1"/>
</dbReference>
<dbReference type="Gene3D" id="3.40.50.1820">
    <property type="entry name" value="alpha/beta hydrolase"/>
    <property type="match status" value="1"/>
</dbReference>
<keyword evidence="3" id="KW-1185">Reference proteome</keyword>
<dbReference type="EMBL" id="CP013344">
    <property type="protein sequence ID" value="AMU88062.1"/>
    <property type="molecule type" value="Genomic_DNA"/>
</dbReference>
<dbReference type="SUPFAM" id="SSF53474">
    <property type="entry name" value="alpha/beta-Hydrolases"/>
    <property type="match status" value="1"/>
</dbReference>
<dbReference type="InterPro" id="IPR000073">
    <property type="entry name" value="AB_hydrolase_1"/>
</dbReference>
<dbReference type="GO" id="GO:0047372">
    <property type="term" value="F:monoacylglycerol lipase activity"/>
    <property type="evidence" value="ECO:0007669"/>
    <property type="project" value="TreeGrafter"/>
</dbReference>
<evidence type="ECO:0000259" key="1">
    <source>
        <dbReference type="Pfam" id="PF00561"/>
    </source>
</evidence>
<reference evidence="3" key="1">
    <citation type="submission" date="2015-11" db="EMBL/GenBank/DDBJ databases">
        <title>Complete genome sequence of a polyethylene-glycol degrader Sphingopyxis macrogoltabida 203N (NBRC 111659).</title>
        <authorList>
            <person name="Yoshiyuki O."/>
            <person name="Shouta N."/>
            <person name="Nagata Y."/>
            <person name="Numata M."/>
            <person name="Tsuchikane K."/>
            <person name="Hosoyama A."/>
            <person name="Yamazoe A."/>
            <person name="Tsuda M."/>
            <person name="Fujita N."/>
            <person name="Kawai F."/>
        </authorList>
    </citation>
    <scope>NUCLEOTIDE SEQUENCE [LARGE SCALE GENOMIC DNA]</scope>
    <source>
        <strain evidence="3">203N</strain>
    </source>
</reference>
<protein>
    <submittedName>
        <fullName evidence="2">Alpha/beta hydrolase</fullName>
    </submittedName>
</protein>
<dbReference type="KEGG" id="smaz:LH19_03255"/>
<keyword evidence="2" id="KW-0378">Hydrolase</keyword>
<dbReference type="PANTHER" id="PTHR43798">
    <property type="entry name" value="MONOACYLGLYCEROL LIPASE"/>
    <property type="match status" value="1"/>
</dbReference>
<dbReference type="Proteomes" id="UP000076088">
    <property type="component" value="Chromosome"/>
</dbReference>
<feature type="domain" description="AB hydrolase-1" evidence="1">
    <location>
        <begin position="29"/>
        <end position="293"/>
    </location>
</feature>
<reference evidence="2 3" key="2">
    <citation type="journal article" date="2016" name="Genome Announc.">
        <title>Complete Genome Sequence of Sphingopyxis macrogoltabida Strain 203N (NBRC 111659), a Polyethylene Glycol Degrader.</title>
        <authorList>
            <person name="Ohtsubo Y."/>
            <person name="Nonoyama S."/>
            <person name="Nagata Y."/>
            <person name="Numata M."/>
            <person name="Tsuchikane K."/>
            <person name="Hosoyama A."/>
            <person name="Yamazoe A."/>
            <person name="Tsuda M."/>
            <person name="Fujita N."/>
            <person name="Kawai F."/>
        </authorList>
    </citation>
    <scope>NUCLEOTIDE SEQUENCE [LARGE SCALE GENOMIC DNA]</scope>
    <source>
        <strain evidence="2 3">203N</strain>
    </source>
</reference>
<organism evidence="2 3">
    <name type="scientific">Sphingopyxis macrogoltabida</name>
    <name type="common">Sphingomonas macrogoltabidus</name>
    <dbReference type="NCBI Taxonomy" id="33050"/>
    <lineage>
        <taxon>Bacteria</taxon>
        <taxon>Pseudomonadati</taxon>
        <taxon>Pseudomonadota</taxon>
        <taxon>Alphaproteobacteria</taxon>
        <taxon>Sphingomonadales</taxon>
        <taxon>Sphingomonadaceae</taxon>
        <taxon>Sphingopyxis</taxon>
    </lineage>
</organism>
<dbReference type="InterPro" id="IPR000639">
    <property type="entry name" value="Epox_hydrolase-like"/>
</dbReference>
<accession>A0AAC8YXQ2</accession>
<dbReference type="GO" id="GO:0016020">
    <property type="term" value="C:membrane"/>
    <property type="evidence" value="ECO:0007669"/>
    <property type="project" value="TreeGrafter"/>
</dbReference>
<dbReference type="GO" id="GO:0046464">
    <property type="term" value="P:acylglycerol catabolic process"/>
    <property type="evidence" value="ECO:0007669"/>
    <property type="project" value="TreeGrafter"/>
</dbReference>
<dbReference type="AlphaFoldDB" id="A0AAC8YXQ2"/>
<dbReference type="PRINTS" id="PR00412">
    <property type="entry name" value="EPOXHYDRLASE"/>
</dbReference>
<sequence>MIGDFEQRRVALSTGIELDVVDMGPKEAPALIFLHGFPESHRTWRYQLPHFADRFRCIAPDQRGYRGSSKPQDAASYSGDKLIADIFALADALGVGTFTIVGHDWGGAIAWGVALGGQPDGLFPAWSGRVTRAVIANAPNPAIFQKLLLTNPDQRAASQYIRTFRDPASDAIIEAHGIAGLLAHAFADKVPSGGIQPPDEIARSLKDWEDRDTCRAMINWYRGSAVTVPAMDEPYAEPPAMPFPKLAIPTLVIWALDDVALPPCNLDGIEELVPDATIVEVPGCGHFVPWEAPDAVNTAMDDFLAQS</sequence>
<evidence type="ECO:0000313" key="2">
    <source>
        <dbReference type="EMBL" id="AMU88062.1"/>
    </source>
</evidence>
<dbReference type="InterPro" id="IPR029058">
    <property type="entry name" value="AB_hydrolase_fold"/>
</dbReference>
<name>A0AAC8YXQ2_SPHMC</name>
<dbReference type="InterPro" id="IPR050266">
    <property type="entry name" value="AB_hydrolase_sf"/>
</dbReference>